<name>A0A0E9TC88_ANGAN</name>
<protein>
    <submittedName>
        <fullName evidence="1">Uncharacterized protein</fullName>
    </submittedName>
</protein>
<reference evidence="1" key="1">
    <citation type="submission" date="2014-11" db="EMBL/GenBank/DDBJ databases">
        <authorList>
            <person name="Amaro Gonzalez C."/>
        </authorList>
    </citation>
    <scope>NUCLEOTIDE SEQUENCE</scope>
</reference>
<reference evidence="1" key="2">
    <citation type="journal article" date="2015" name="Fish Shellfish Immunol.">
        <title>Early steps in the European eel (Anguilla anguilla)-Vibrio vulnificus interaction in the gills: Role of the RtxA13 toxin.</title>
        <authorList>
            <person name="Callol A."/>
            <person name="Pajuelo D."/>
            <person name="Ebbesson L."/>
            <person name="Teles M."/>
            <person name="MacKenzie S."/>
            <person name="Amaro C."/>
        </authorList>
    </citation>
    <scope>NUCLEOTIDE SEQUENCE</scope>
</reference>
<dbReference type="EMBL" id="GBXM01057520">
    <property type="protein sequence ID" value="JAH51057.1"/>
    <property type="molecule type" value="Transcribed_RNA"/>
</dbReference>
<sequence length="39" mass="4615">MFNLCNKNGQKQERSKYCLPLFKENEHWKHTGPHSPISS</sequence>
<organism evidence="1">
    <name type="scientific">Anguilla anguilla</name>
    <name type="common">European freshwater eel</name>
    <name type="synonym">Muraena anguilla</name>
    <dbReference type="NCBI Taxonomy" id="7936"/>
    <lineage>
        <taxon>Eukaryota</taxon>
        <taxon>Metazoa</taxon>
        <taxon>Chordata</taxon>
        <taxon>Craniata</taxon>
        <taxon>Vertebrata</taxon>
        <taxon>Euteleostomi</taxon>
        <taxon>Actinopterygii</taxon>
        <taxon>Neopterygii</taxon>
        <taxon>Teleostei</taxon>
        <taxon>Anguilliformes</taxon>
        <taxon>Anguillidae</taxon>
        <taxon>Anguilla</taxon>
    </lineage>
</organism>
<evidence type="ECO:0000313" key="1">
    <source>
        <dbReference type="EMBL" id="JAH51057.1"/>
    </source>
</evidence>
<accession>A0A0E9TC88</accession>
<proteinExistence type="predicted"/>
<dbReference type="AlphaFoldDB" id="A0A0E9TC88"/>